<proteinExistence type="predicted"/>
<reference evidence="1" key="1">
    <citation type="submission" date="2020-01" db="EMBL/GenBank/DDBJ databases">
        <title>Patterns of diversity and host range of bacteriophage communities associated with bean-nodulatin bacteria.</title>
        <authorList>
            <person name="Vann Cauwenberghe J."/>
            <person name="Santamaria R.I."/>
            <person name="Bustos P."/>
            <person name="Juarez S."/>
            <person name="Gonzalez V."/>
        </authorList>
    </citation>
    <scope>NUCLEOTIDE SEQUENCE</scope>
</reference>
<gene>
    <name evidence="1" type="ORF">EVB68_020</name>
</gene>
<evidence type="ECO:0000313" key="2">
    <source>
        <dbReference type="Proteomes" id="UP000656384"/>
    </source>
</evidence>
<dbReference type="EMBL" id="MN988497">
    <property type="protein sequence ID" value="QIG68757.1"/>
    <property type="molecule type" value="Genomic_DNA"/>
</dbReference>
<evidence type="ECO:0000313" key="1">
    <source>
        <dbReference type="EMBL" id="QIG68757.1"/>
    </source>
</evidence>
<dbReference type="Proteomes" id="UP000656384">
    <property type="component" value="Segment"/>
</dbReference>
<name>A0A7S5QZB8_9CAUD</name>
<keyword evidence="2" id="KW-1185">Reference proteome</keyword>
<organism evidence="1 2">
    <name type="scientific">Rhizobium phage RHph_Y2_6</name>
    <dbReference type="NCBI Taxonomy" id="2509576"/>
    <lineage>
        <taxon>Viruses</taxon>
        <taxon>Duplodnaviria</taxon>
        <taxon>Heunggongvirae</taxon>
        <taxon>Uroviricota</taxon>
        <taxon>Caudoviricetes</taxon>
        <taxon>Schitoviridae</taxon>
        <taxon>Demetervirinae</taxon>
        <taxon>Acanvirus</taxon>
        <taxon>Acanvirus Y26</taxon>
    </lineage>
</organism>
<sequence length="59" mass="7132">MKCYRLDNLRKQEEDLEIRIRGLQKILAHNQELLMQALNDRAKLRVVINEELQRKKNDS</sequence>
<protein>
    <submittedName>
        <fullName evidence="1">Uncharacterized protein</fullName>
    </submittedName>
</protein>
<accession>A0A7S5QZB8</accession>